<dbReference type="Proteomes" id="UP000241426">
    <property type="component" value="Unassembled WGS sequence"/>
</dbReference>
<evidence type="ECO:0000313" key="2">
    <source>
        <dbReference type="Proteomes" id="UP000241426"/>
    </source>
</evidence>
<reference evidence="1 2" key="1">
    <citation type="submission" date="2018-01" db="EMBL/GenBank/DDBJ databases">
        <title>Whole genome sequencing of Histamine producing bacteria.</title>
        <authorList>
            <person name="Butler K."/>
        </authorList>
    </citation>
    <scope>NUCLEOTIDE SEQUENCE [LARGE SCALE GENOMIC DNA]</scope>
    <source>
        <strain evidence="1 2">FS-7.2</strain>
    </source>
</reference>
<name>A0A2T3KM48_9GAMM</name>
<dbReference type="AlphaFoldDB" id="A0A2T3KM48"/>
<sequence length="62" mass="7016">MADEPVTNLFLNAQYRTLLLLEKKGIVEECECLRCGSYWELTELGEKILNQFDGGGLNGCYL</sequence>
<dbReference type="EMBL" id="PYNF01000002">
    <property type="protein sequence ID" value="PSV00858.1"/>
    <property type="molecule type" value="Genomic_DNA"/>
</dbReference>
<comment type="caution">
    <text evidence="1">The sequence shown here is derived from an EMBL/GenBank/DDBJ whole genome shotgun (WGS) entry which is preliminary data.</text>
</comment>
<evidence type="ECO:0000313" key="1">
    <source>
        <dbReference type="EMBL" id="PSV00858.1"/>
    </source>
</evidence>
<proteinExistence type="predicted"/>
<gene>
    <name evidence="1" type="ORF">C9J27_02195</name>
</gene>
<protein>
    <submittedName>
        <fullName evidence="1">Uncharacterized protein</fullName>
    </submittedName>
</protein>
<accession>A0A2T3KM48</accession>
<organism evidence="1 2">
    <name type="scientific">Photobacterium kishitanii</name>
    <dbReference type="NCBI Taxonomy" id="318456"/>
    <lineage>
        <taxon>Bacteria</taxon>
        <taxon>Pseudomonadati</taxon>
        <taxon>Pseudomonadota</taxon>
        <taxon>Gammaproteobacteria</taxon>
        <taxon>Vibrionales</taxon>
        <taxon>Vibrionaceae</taxon>
        <taxon>Photobacterium</taxon>
    </lineage>
</organism>
<dbReference type="RefSeq" id="WP_107288553.1">
    <property type="nucleotide sequence ID" value="NZ_PYNF01000002.1"/>
</dbReference>